<gene>
    <name evidence="1" type="ORF">BC936DRAFT_137134</name>
</gene>
<evidence type="ECO:0000313" key="1">
    <source>
        <dbReference type="EMBL" id="RUP43462.1"/>
    </source>
</evidence>
<accession>A0A433CXZ1</accession>
<comment type="caution">
    <text evidence="1">The sequence shown here is derived from an EMBL/GenBank/DDBJ whole genome shotgun (WGS) entry which is preliminary data.</text>
</comment>
<dbReference type="EMBL" id="RBNI01010937">
    <property type="protein sequence ID" value="RUP43462.1"/>
    <property type="molecule type" value="Genomic_DNA"/>
</dbReference>
<organism evidence="1 2">
    <name type="scientific">Jimgerdemannia flammicorona</name>
    <dbReference type="NCBI Taxonomy" id="994334"/>
    <lineage>
        <taxon>Eukaryota</taxon>
        <taxon>Fungi</taxon>
        <taxon>Fungi incertae sedis</taxon>
        <taxon>Mucoromycota</taxon>
        <taxon>Mucoromycotina</taxon>
        <taxon>Endogonomycetes</taxon>
        <taxon>Endogonales</taxon>
        <taxon>Endogonaceae</taxon>
        <taxon>Jimgerdemannia</taxon>
    </lineage>
</organism>
<proteinExistence type="predicted"/>
<evidence type="ECO:0000313" key="2">
    <source>
        <dbReference type="Proteomes" id="UP000268093"/>
    </source>
</evidence>
<protein>
    <submittedName>
        <fullName evidence="1">Uncharacterized protein</fullName>
    </submittedName>
</protein>
<name>A0A433CXZ1_9FUNG</name>
<reference evidence="1 2" key="1">
    <citation type="journal article" date="2018" name="New Phytol.">
        <title>Phylogenomics of Endogonaceae and evolution of mycorrhizas within Mucoromycota.</title>
        <authorList>
            <person name="Chang Y."/>
            <person name="Desiro A."/>
            <person name="Na H."/>
            <person name="Sandor L."/>
            <person name="Lipzen A."/>
            <person name="Clum A."/>
            <person name="Barry K."/>
            <person name="Grigoriev I.V."/>
            <person name="Martin F.M."/>
            <person name="Stajich J.E."/>
            <person name="Smith M.E."/>
            <person name="Bonito G."/>
            <person name="Spatafora J.W."/>
        </authorList>
    </citation>
    <scope>NUCLEOTIDE SEQUENCE [LARGE SCALE GENOMIC DNA]</scope>
    <source>
        <strain evidence="1 2">GMNB39</strain>
    </source>
</reference>
<keyword evidence="2" id="KW-1185">Reference proteome</keyword>
<sequence length="82" mass="9192">MNSYCNVSSGESPSLHEIDMEAIRSRRNSICSTYCHCHIGCAFRTARVCYINFTAKIIFSTLRIPAKPISDDATNPNTFTKI</sequence>
<dbReference type="Proteomes" id="UP000268093">
    <property type="component" value="Unassembled WGS sequence"/>
</dbReference>
<dbReference type="AlphaFoldDB" id="A0A433CXZ1"/>